<comment type="caution">
    <text evidence="1">The sequence shown here is derived from an EMBL/GenBank/DDBJ whole genome shotgun (WGS) entry which is preliminary data.</text>
</comment>
<organism evidence="1 2">
    <name type="scientific">Brucella anthropi</name>
    <name type="common">Ochrobactrum anthropi</name>
    <dbReference type="NCBI Taxonomy" id="529"/>
    <lineage>
        <taxon>Bacteria</taxon>
        <taxon>Pseudomonadati</taxon>
        <taxon>Pseudomonadota</taxon>
        <taxon>Alphaproteobacteria</taxon>
        <taxon>Hyphomicrobiales</taxon>
        <taxon>Brucellaceae</taxon>
        <taxon>Brucella/Ochrobactrum group</taxon>
        <taxon>Brucella</taxon>
    </lineage>
</organism>
<name>A0A8I0N8Q1_BRUAN</name>
<evidence type="ECO:0000313" key="2">
    <source>
        <dbReference type="Proteomes" id="UP000642265"/>
    </source>
</evidence>
<sequence>MTTSRISLDARRARAKGLAKSIIERNYLYPQETGQQIADAVGTSPEYVRAVRQRYNLTFGVSPRIGPKSVSVDLNPEQREKVADLASRNRMTAARFATALFKEALARLS</sequence>
<reference evidence="1" key="2">
    <citation type="submission" date="2020-10" db="EMBL/GenBank/DDBJ databases">
        <title>Enrichment of novel Verrucomicrobia, Bacteroidetes and Krumholzibacteria in an oxygen-limited, methane- and iron-fed bioreactor inoculated with Bothnian Sea sediments.</title>
        <authorList>
            <person name="Martins P.D."/>
            <person name="de Jong A."/>
            <person name="Lenstra W.K."/>
            <person name="van Helmond N.A.G.M."/>
            <person name="Slomp C.P."/>
            <person name="Jetten M.S.M."/>
            <person name="Welte C.U."/>
            <person name="Rasigraf O."/>
        </authorList>
    </citation>
    <scope>NUCLEOTIDE SEQUENCE</scope>
    <source>
        <strain evidence="1">MAG47</strain>
    </source>
</reference>
<dbReference type="Proteomes" id="UP000642265">
    <property type="component" value="Unassembled WGS sequence"/>
</dbReference>
<evidence type="ECO:0000313" key="1">
    <source>
        <dbReference type="EMBL" id="MBE0563627.1"/>
    </source>
</evidence>
<gene>
    <name evidence="1" type="ORF">IH622_22805</name>
</gene>
<protein>
    <submittedName>
        <fullName evidence="1">Uncharacterized protein</fullName>
    </submittedName>
</protein>
<proteinExistence type="predicted"/>
<dbReference type="AlphaFoldDB" id="A0A8I0N8Q1"/>
<reference evidence="1" key="1">
    <citation type="submission" date="2020-09" db="EMBL/GenBank/DDBJ databases">
        <authorList>
            <person name="Dalcin Martins P."/>
        </authorList>
    </citation>
    <scope>NUCLEOTIDE SEQUENCE</scope>
    <source>
        <strain evidence="1">MAG47</strain>
    </source>
</reference>
<accession>A0A8I0N8Q1</accession>
<dbReference type="EMBL" id="JACZKO010000063">
    <property type="protein sequence ID" value="MBE0563627.1"/>
    <property type="molecule type" value="Genomic_DNA"/>
</dbReference>